<evidence type="ECO:0000313" key="3">
    <source>
        <dbReference type="Proteomes" id="UP001176521"/>
    </source>
</evidence>
<dbReference type="Proteomes" id="UP001176521">
    <property type="component" value="Unassembled WGS sequence"/>
</dbReference>
<keyword evidence="3" id="KW-1185">Reference proteome</keyword>
<feature type="non-terminal residue" evidence="2">
    <location>
        <position position="114"/>
    </location>
</feature>
<feature type="region of interest" description="Disordered" evidence="1">
    <location>
        <begin position="80"/>
        <end position="114"/>
    </location>
</feature>
<dbReference type="AlphaFoldDB" id="A0AAN6G383"/>
<proteinExistence type="predicted"/>
<accession>A0AAN6G383</accession>
<feature type="non-terminal residue" evidence="2">
    <location>
        <position position="1"/>
    </location>
</feature>
<organism evidence="2 3">
    <name type="scientific">Tilletia horrida</name>
    <dbReference type="NCBI Taxonomy" id="155126"/>
    <lineage>
        <taxon>Eukaryota</taxon>
        <taxon>Fungi</taxon>
        <taxon>Dikarya</taxon>
        <taxon>Basidiomycota</taxon>
        <taxon>Ustilaginomycotina</taxon>
        <taxon>Exobasidiomycetes</taxon>
        <taxon>Tilletiales</taxon>
        <taxon>Tilletiaceae</taxon>
        <taxon>Tilletia</taxon>
    </lineage>
</organism>
<feature type="region of interest" description="Disordered" evidence="1">
    <location>
        <begin position="1"/>
        <end position="37"/>
    </location>
</feature>
<reference evidence="2" key="1">
    <citation type="journal article" date="2023" name="PhytoFront">
        <title>Draft Genome Resources of Seven Strains of Tilletia horrida, Causal Agent of Kernel Smut of Rice.</title>
        <authorList>
            <person name="Khanal S."/>
            <person name="Antony Babu S."/>
            <person name="Zhou X.G."/>
        </authorList>
    </citation>
    <scope>NUCLEOTIDE SEQUENCE</scope>
    <source>
        <strain evidence="2">TX3</strain>
    </source>
</reference>
<comment type="caution">
    <text evidence="2">The sequence shown here is derived from an EMBL/GenBank/DDBJ whole genome shotgun (WGS) entry which is preliminary data.</text>
</comment>
<protein>
    <submittedName>
        <fullName evidence="2">Uncharacterized protein</fullName>
    </submittedName>
</protein>
<evidence type="ECO:0000313" key="2">
    <source>
        <dbReference type="EMBL" id="KAK0518718.1"/>
    </source>
</evidence>
<evidence type="ECO:0000256" key="1">
    <source>
        <dbReference type="SAM" id="MobiDB-lite"/>
    </source>
</evidence>
<feature type="compositionally biased region" description="Polar residues" evidence="1">
    <location>
        <begin position="83"/>
        <end position="100"/>
    </location>
</feature>
<dbReference type="EMBL" id="JAPDMQ010001193">
    <property type="protein sequence ID" value="KAK0518718.1"/>
    <property type="molecule type" value="Genomic_DNA"/>
</dbReference>
<sequence length="114" mass="12524">DRDELEAEERRPSMSAWSDGGSKSKHKAGSVPVTRSHHNTLKAAAVNDGADKYASKVESADCWPSSRIRRLIESYASIHSPARQPSISLSQLPEENNGGVSWSFEDQEYEPAVP</sequence>
<feature type="compositionally biased region" description="Acidic residues" evidence="1">
    <location>
        <begin position="105"/>
        <end position="114"/>
    </location>
</feature>
<gene>
    <name evidence="2" type="ORF">OC842_007705</name>
</gene>
<name>A0AAN6G383_9BASI</name>